<feature type="region of interest" description="Disordered" evidence="5">
    <location>
        <begin position="643"/>
        <end position="662"/>
    </location>
</feature>
<feature type="transmembrane region" description="Helical" evidence="6">
    <location>
        <begin position="94"/>
        <end position="113"/>
    </location>
</feature>
<evidence type="ECO:0000313" key="8">
    <source>
        <dbReference type="Proteomes" id="UP000053268"/>
    </source>
</evidence>
<name>A0A194Q1B1_PAPXU</name>
<evidence type="ECO:0000256" key="3">
    <source>
        <dbReference type="ARBA" id="ARBA00022989"/>
    </source>
</evidence>
<proteinExistence type="predicted"/>
<dbReference type="PANTHER" id="PTHR34717:SF1">
    <property type="entry name" value="EG:BACR7A4.20 PROTEIN"/>
    <property type="match status" value="1"/>
</dbReference>
<dbReference type="EMBL" id="KQ459590">
    <property type="protein sequence ID" value="KPI97185.1"/>
    <property type="molecule type" value="Genomic_DNA"/>
</dbReference>
<feature type="compositionally biased region" description="Polar residues" evidence="5">
    <location>
        <begin position="653"/>
        <end position="662"/>
    </location>
</feature>
<keyword evidence="4 6" id="KW-0472">Membrane</keyword>
<comment type="subcellular location">
    <subcellularLocation>
        <location evidence="1">Membrane</location>
        <topology evidence="1">Multi-pass membrane protein</topology>
    </subcellularLocation>
</comment>
<sequence length="662" mass="74183">MASENKNVPYTIPMDNRNAPPPPYGIVGLSYSPYEQPNVKQDQKPDTGQQPTENNTSTIMSLPEIIVDVDDQDTLVANMIFSLKSIRHAFIKKVFFIVLVQLLITAFVTYGLMKWELYMNFALGNIYLVLGISVSCYITTFLAMLCFTSARRKVPYNYMFLLLFTLSLTILLPLVIADIPFEQIVFAASSTFAIVTALTLFAFQTKIDFTYLSGFGLSLVVPMIVFGIGALMQKYDTLQLLYVTIVVIVISVYIVIDIQLIIGGEHRLSFSPEEYYGKSHAAGTEGRAGQGVKALADPAAMDCAQMLSDHAKAFDAIFFISATRDENDKGIYVISGCERRSMGMCNGLFYIGLPGKGLLCSKKIPDTVLFGAPIGEFSAEGIKMEPLEPMKKWALSYKGKMWYQNEPTKLVDVEFTGEWSATSKYFDFDTDLYPPAIIRSIAREKWSRQYFEGLKTAHQSHYEQFGVLKCKFKIEQESFEYTLPSFRDHSFGHKRDWSLMHRYAFHHMFLTDGTSISVGVICQPLTASTMEAGVVALPNGELHPVQWVDLQLYQHGEGGTAPRDYAFRFQAGHKVYTAQVIVEYESVHYVSSEWEARMVERFCRFTVNGVAGRGVSEFHYRHTDGRPDRCSWSVFGDMSGPHDLAAPAGESGASISPPQSSD</sequence>
<evidence type="ECO:0000256" key="2">
    <source>
        <dbReference type="ARBA" id="ARBA00022692"/>
    </source>
</evidence>
<keyword evidence="7" id="KW-0675">Receptor</keyword>
<evidence type="ECO:0000313" key="7">
    <source>
        <dbReference type="EMBL" id="KPI97185.1"/>
    </source>
</evidence>
<evidence type="ECO:0000256" key="1">
    <source>
        <dbReference type="ARBA" id="ARBA00004141"/>
    </source>
</evidence>
<accession>A0A194Q1B1</accession>
<reference evidence="7 8" key="1">
    <citation type="journal article" date="2015" name="Nat. Commun.">
        <title>Outbred genome sequencing and CRISPR/Cas9 gene editing in butterflies.</title>
        <authorList>
            <person name="Li X."/>
            <person name="Fan D."/>
            <person name="Zhang W."/>
            <person name="Liu G."/>
            <person name="Zhang L."/>
            <person name="Zhao L."/>
            <person name="Fang X."/>
            <person name="Chen L."/>
            <person name="Dong Y."/>
            <person name="Chen Y."/>
            <person name="Ding Y."/>
            <person name="Zhao R."/>
            <person name="Feng M."/>
            <person name="Zhu Y."/>
            <person name="Feng Y."/>
            <person name="Jiang X."/>
            <person name="Zhu D."/>
            <person name="Xiang H."/>
            <person name="Feng X."/>
            <person name="Li S."/>
            <person name="Wang J."/>
            <person name="Zhang G."/>
            <person name="Kronforst M.R."/>
            <person name="Wang W."/>
        </authorList>
    </citation>
    <scope>NUCLEOTIDE SEQUENCE [LARGE SCALE GENOMIC DNA]</scope>
    <source>
        <strain evidence="7">Ya'a_city_454_Px</strain>
        <tissue evidence="7">Whole body</tissue>
    </source>
</reference>
<gene>
    <name evidence="7" type="ORF">RR46_09092</name>
</gene>
<organism evidence="7 8">
    <name type="scientific">Papilio xuthus</name>
    <name type="common">Asian swallowtail butterfly</name>
    <dbReference type="NCBI Taxonomy" id="66420"/>
    <lineage>
        <taxon>Eukaryota</taxon>
        <taxon>Metazoa</taxon>
        <taxon>Ecdysozoa</taxon>
        <taxon>Arthropoda</taxon>
        <taxon>Hexapoda</taxon>
        <taxon>Insecta</taxon>
        <taxon>Pterygota</taxon>
        <taxon>Neoptera</taxon>
        <taxon>Endopterygota</taxon>
        <taxon>Lepidoptera</taxon>
        <taxon>Glossata</taxon>
        <taxon>Ditrysia</taxon>
        <taxon>Papilionoidea</taxon>
        <taxon>Papilionidae</taxon>
        <taxon>Papilioninae</taxon>
        <taxon>Papilio</taxon>
    </lineage>
</organism>
<keyword evidence="8" id="KW-1185">Reference proteome</keyword>
<feature type="transmembrane region" description="Helical" evidence="6">
    <location>
        <begin position="159"/>
        <end position="177"/>
    </location>
</feature>
<dbReference type="Proteomes" id="UP000053268">
    <property type="component" value="Unassembled WGS sequence"/>
</dbReference>
<feature type="transmembrane region" description="Helical" evidence="6">
    <location>
        <begin position="238"/>
        <end position="262"/>
    </location>
</feature>
<dbReference type="Pfam" id="PF01027">
    <property type="entry name" value="Bax1-I"/>
    <property type="match status" value="1"/>
</dbReference>
<dbReference type="STRING" id="66420.A0A194Q1B1"/>
<evidence type="ECO:0000256" key="4">
    <source>
        <dbReference type="ARBA" id="ARBA00023136"/>
    </source>
</evidence>
<feature type="compositionally biased region" description="Polar residues" evidence="5">
    <location>
        <begin position="33"/>
        <end position="56"/>
    </location>
</feature>
<dbReference type="GO" id="GO:0016020">
    <property type="term" value="C:membrane"/>
    <property type="evidence" value="ECO:0007669"/>
    <property type="project" value="UniProtKB-SubCell"/>
</dbReference>
<feature type="transmembrane region" description="Helical" evidence="6">
    <location>
        <begin position="210"/>
        <end position="232"/>
    </location>
</feature>
<evidence type="ECO:0000256" key="5">
    <source>
        <dbReference type="SAM" id="MobiDB-lite"/>
    </source>
</evidence>
<dbReference type="PANTHER" id="PTHR34717">
    <property type="entry name" value="EG:BACR7A4.20 PROTEIN"/>
    <property type="match status" value="1"/>
</dbReference>
<feature type="region of interest" description="Disordered" evidence="5">
    <location>
        <begin position="1"/>
        <end position="56"/>
    </location>
</feature>
<keyword evidence="3 6" id="KW-1133">Transmembrane helix</keyword>
<dbReference type="AlphaFoldDB" id="A0A194Q1B1"/>
<feature type="transmembrane region" description="Helical" evidence="6">
    <location>
        <begin position="125"/>
        <end position="147"/>
    </location>
</feature>
<keyword evidence="2 6" id="KW-0812">Transmembrane</keyword>
<protein>
    <submittedName>
        <fullName evidence="7">Glutamate [NMDA] receptor-associated protein 1</fullName>
    </submittedName>
</protein>
<dbReference type="InterPro" id="IPR006214">
    <property type="entry name" value="Bax_inhibitor_1-related"/>
</dbReference>
<evidence type="ECO:0000256" key="6">
    <source>
        <dbReference type="SAM" id="Phobius"/>
    </source>
</evidence>